<feature type="region of interest" description="Disordered" evidence="9">
    <location>
        <begin position="228"/>
        <end position="253"/>
    </location>
</feature>
<dbReference type="InterPro" id="IPR002861">
    <property type="entry name" value="Reeler_dom"/>
</dbReference>
<evidence type="ECO:0000256" key="1">
    <source>
        <dbReference type="ARBA" id="ARBA00004613"/>
    </source>
</evidence>
<feature type="domain" description="Reelin" evidence="10">
    <location>
        <begin position="57"/>
        <end position="147"/>
    </location>
</feature>
<comment type="subcellular location">
    <subcellularLocation>
        <location evidence="1">Secreted</location>
    </subcellularLocation>
</comment>
<feature type="compositionally biased region" description="Low complexity" evidence="9">
    <location>
        <begin position="230"/>
        <end position="249"/>
    </location>
</feature>
<gene>
    <name evidence="11" type="ORF">ElyMa_005895200</name>
</gene>
<dbReference type="AlphaFoldDB" id="A0AAV4G3H9"/>
<feature type="region of interest" description="Disordered" evidence="9">
    <location>
        <begin position="16"/>
        <end position="57"/>
    </location>
</feature>
<dbReference type="Gene3D" id="2.60.40.4060">
    <property type="entry name" value="Reeler domain"/>
    <property type="match status" value="1"/>
</dbReference>
<keyword evidence="8" id="KW-0044">Antibiotic</keyword>
<dbReference type="GO" id="GO:0042742">
    <property type="term" value="P:defense response to bacterium"/>
    <property type="evidence" value="ECO:0007669"/>
    <property type="project" value="UniProtKB-KW"/>
</dbReference>
<evidence type="ECO:0000259" key="10">
    <source>
        <dbReference type="Pfam" id="PF02014"/>
    </source>
</evidence>
<dbReference type="PANTHER" id="PTHR45828:SF9">
    <property type="entry name" value="CELL WALL INTEGRITY AND STRESS RESPONSE COMPONENT 4-LIKE-RELATED"/>
    <property type="match status" value="1"/>
</dbReference>
<accession>A0AAV4G3H9</accession>
<evidence type="ECO:0000256" key="8">
    <source>
        <dbReference type="ARBA" id="ARBA00023022"/>
    </source>
</evidence>
<evidence type="ECO:0000256" key="4">
    <source>
        <dbReference type="ARBA" id="ARBA00022529"/>
    </source>
</evidence>
<reference evidence="11 12" key="1">
    <citation type="journal article" date="2021" name="Elife">
        <title>Chloroplast acquisition without the gene transfer in kleptoplastic sea slugs, Plakobranchus ocellatus.</title>
        <authorList>
            <person name="Maeda T."/>
            <person name="Takahashi S."/>
            <person name="Yoshida T."/>
            <person name="Shimamura S."/>
            <person name="Takaki Y."/>
            <person name="Nagai Y."/>
            <person name="Toyoda A."/>
            <person name="Suzuki Y."/>
            <person name="Arimoto A."/>
            <person name="Ishii H."/>
            <person name="Satoh N."/>
            <person name="Nishiyama T."/>
            <person name="Hasebe M."/>
            <person name="Maruyama T."/>
            <person name="Minagawa J."/>
            <person name="Obokata J."/>
            <person name="Shigenobu S."/>
        </authorList>
    </citation>
    <scope>NUCLEOTIDE SEQUENCE [LARGE SCALE GENOMIC DNA]</scope>
</reference>
<dbReference type="GO" id="GO:0005576">
    <property type="term" value="C:extracellular region"/>
    <property type="evidence" value="ECO:0007669"/>
    <property type="project" value="UniProtKB-SubCell"/>
</dbReference>
<protein>
    <recommendedName>
        <fullName evidence="10">Reelin domain-containing protein</fullName>
    </recommendedName>
</protein>
<keyword evidence="12" id="KW-1185">Reference proteome</keyword>
<comment type="caution">
    <text evidence="11">The sequence shown here is derived from an EMBL/GenBank/DDBJ whole genome shotgun (WGS) entry which is preliminary data.</text>
</comment>
<name>A0AAV4G3H9_9GAST</name>
<dbReference type="Proteomes" id="UP000762676">
    <property type="component" value="Unassembled WGS sequence"/>
</dbReference>
<proteinExistence type="inferred from homology"/>
<evidence type="ECO:0000256" key="7">
    <source>
        <dbReference type="ARBA" id="ARBA00022859"/>
    </source>
</evidence>
<evidence type="ECO:0000256" key="2">
    <source>
        <dbReference type="ARBA" id="ARBA00008501"/>
    </source>
</evidence>
<keyword evidence="6" id="KW-0732">Signal</keyword>
<dbReference type="PANTHER" id="PTHR45828">
    <property type="entry name" value="CYTOCHROME B561/FERRIC REDUCTASE TRANSMEMBRANE"/>
    <property type="match status" value="1"/>
</dbReference>
<keyword evidence="4" id="KW-0929">Antimicrobial</keyword>
<dbReference type="Pfam" id="PF02014">
    <property type="entry name" value="Reeler"/>
    <property type="match status" value="1"/>
</dbReference>
<sequence>MVLREDGRISIFMNYDYDYDDDDDDDDDDDHDGDDGENASGDHDEDDDESDDGDNDNDVVEVTIQSNGARTLKGFFLQGDATEASFAGELTCTGFGHQVNFCGRSGVTHSDATPKVKVQCRWTPPDFQLGSVQFTATIVENFSTFWTGVKSEVNLSPDPTSMTYEQKSLQLREDMLRKFRQGASGLANRFQSQLGSNALSGLFGQSQKQGQSNLPGIVNNLSSWFGGQGQAQTNNANSNSNTNPANSNNNRHHQANAFSLGRNTGLSQFQQFFGAQ</sequence>
<dbReference type="CDD" id="cd08544">
    <property type="entry name" value="Reeler"/>
    <property type="match status" value="1"/>
</dbReference>
<evidence type="ECO:0000256" key="3">
    <source>
        <dbReference type="ARBA" id="ARBA00022525"/>
    </source>
</evidence>
<evidence type="ECO:0000313" key="11">
    <source>
        <dbReference type="EMBL" id="GFR80288.1"/>
    </source>
</evidence>
<dbReference type="InterPro" id="IPR042307">
    <property type="entry name" value="Reeler_sf"/>
</dbReference>
<evidence type="ECO:0000256" key="6">
    <source>
        <dbReference type="ARBA" id="ARBA00022729"/>
    </source>
</evidence>
<organism evidence="11 12">
    <name type="scientific">Elysia marginata</name>
    <dbReference type="NCBI Taxonomy" id="1093978"/>
    <lineage>
        <taxon>Eukaryota</taxon>
        <taxon>Metazoa</taxon>
        <taxon>Spiralia</taxon>
        <taxon>Lophotrochozoa</taxon>
        <taxon>Mollusca</taxon>
        <taxon>Gastropoda</taxon>
        <taxon>Heterobranchia</taxon>
        <taxon>Euthyneura</taxon>
        <taxon>Panpulmonata</taxon>
        <taxon>Sacoglossa</taxon>
        <taxon>Placobranchoidea</taxon>
        <taxon>Plakobranchidae</taxon>
        <taxon>Elysia</taxon>
    </lineage>
</organism>
<keyword evidence="7" id="KW-0391">Immunity</keyword>
<comment type="similarity">
    <text evidence="2">Belongs to the insect defense protein family.</text>
</comment>
<keyword evidence="5" id="KW-0399">Innate immunity</keyword>
<dbReference type="GO" id="GO:0045087">
    <property type="term" value="P:innate immune response"/>
    <property type="evidence" value="ECO:0007669"/>
    <property type="project" value="UniProtKB-KW"/>
</dbReference>
<dbReference type="InterPro" id="IPR051237">
    <property type="entry name" value="Ferric-chelate_Red/DefProt"/>
</dbReference>
<keyword evidence="3" id="KW-0964">Secreted</keyword>
<feature type="compositionally biased region" description="Acidic residues" evidence="9">
    <location>
        <begin position="17"/>
        <end position="57"/>
    </location>
</feature>
<evidence type="ECO:0000313" key="12">
    <source>
        <dbReference type="Proteomes" id="UP000762676"/>
    </source>
</evidence>
<dbReference type="GO" id="GO:0016020">
    <property type="term" value="C:membrane"/>
    <property type="evidence" value="ECO:0007669"/>
    <property type="project" value="TreeGrafter"/>
</dbReference>
<evidence type="ECO:0000256" key="5">
    <source>
        <dbReference type="ARBA" id="ARBA00022588"/>
    </source>
</evidence>
<dbReference type="EMBL" id="BMAT01011845">
    <property type="protein sequence ID" value="GFR80288.1"/>
    <property type="molecule type" value="Genomic_DNA"/>
</dbReference>
<evidence type="ECO:0000256" key="9">
    <source>
        <dbReference type="SAM" id="MobiDB-lite"/>
    </source>
</evidence>